<gene>
    <name evidence="7" type="ORF">T459_05701</name>
</gene>
<dbReference type="Proteomes" id="UP000222542">
    <property type="component" value="Unassembled WGS sequence"/>
</dbReference>
<evidence type="ECO:0000256" key="3">
    <source>
        <dbReference type="ARBA" id="ARBA00022786"/>
    </source>
</evidence>
<evidence type="ECO:0000313" key="8">
    <source>
        <dbReference type="Proteomes" id="UP000222542"/>
    </source>
</evidence>
<accession>A0A1U8FSC1</accession>
<dbReference type="OMA" id="ANMITGK"/>
<keyword evidence="8" id="KW-1185">Reference proteome</keyword>
<dbReference type="UniPathway" id="UPA00143"/>
<dbReference type="Pfam" id="PF01466">
    <property type="entry name" value="Skp1"/>
    <property type="match status" value="1"/>
</dbReference>
<dbReference type="InterPro" id="IPR016072">
    <property type="entry name" value="Skp1_comp_dimer"/>
</dbReference>
<proteinExistence type="inferred from homology"/>
<dbReference type="Pfam" id="PF03931">
    <property type="entry name" value="Skp1_POZ"/>
    <property type="match status" value="1"/>
</dbReference>
<reference evidence="7 8" key="2">
    <citation type="journal article" date="2017" name="Genome Biol.">
        <title>New reference genome sequences of hot pepper reveal the massive evolution of plant disease-resistance genes by retroduplication.</title>
        <authorList>
            <person name="Kim S."/>
            <person name="Park J."/>
            <person name="Yeom S.I."/>
            <person name="Kim Y.M."/>
            <person name="Seo E."/>
            <person name="Kim K.T."/>
            <person name="Kim M.S."/>
            <person name="Lee J.M."/>
            <person name="Cheong K."/>
            <person name="Shin H.S."/>
            <person name="Kim S.B."/>
            <person name="Han K."/>
            <person name="Lee J."/>
            <person name="Park M."/>
            <person name="Lee H.A."/>
            <person name="Lee H.Y."/>
            <person name="Lee Y."/>
            <person name="Oh S."/>
            <person name="Lee J.H."/>
            <person name="Choi E."/>
            <person name="Choi E."/>
            <person name="Lee S.E."/>
            <person name="Jeon J."/>
            <person name="Kim H."/>
            <person name="Choi G."/>
            <person name="Song H."/>
            <person name="Lee J."/>
            <person name="Lee S.C."/>
            <person name="Kwon J.K."/>
            <person name="Lee H.Y."/>
            <person name="Koo N."/>
            <person name="Hong Y."/>
            <person name="Kim R.W."/>
            <person name="Kang W.H."/>
            <person name="Huh J.H."/>
            <person name="Kang B.C."/>
            <person name="Yang T.J."/>
            <person name="Lee Y.H."/>
            <person name="Bennetzen J.L."/>
            <person name="Choi D."/>
        </authorList>
    </citation>
    <scope>NUCLEOTIDE SEQUENCE [LARGE SCALE GENOMIC DNA]</scope>
    <source>
        <strain evidence="8">cv. CM334</strain>
    </source>
</reference>
<dbReference type="FunFam" id="3.30.710.10:FF:000026">
    <property type="entry name" value="E3 ubiquitin ligase complex SCF subunit"/>
    <property type="match status" value="1"/>
</dbReference>
<dbReference type="AlphaFoldDB" id="A0A1U8FSC1"/>
<dbReference type="Gene3D" id="3.30.710.10">
    <property type="entry name" value="Potassium Channel Kv1.1, Chain A"/>
    <property type="match status" value="1"/>
</dbReference>
<dbReference type="OrthoDB" id="7827685at2759"/>
<dbReference type="PIRSF" id="PIRSF028729">
    <property type="entry name" value="E3_ubiquit_lig_SCF_Skp"/>
    <property type="match status" value="1"/>
</dbReference>
<dbReference type="GO" id="GO:0097602">
    <property type="term" value="F:cullin family protein binding"/>
    <property type="evidence" value="ECO:0000318"/>
    <property type="project" value="GO_Central"/>
</dbReference>
<dbReference type="GO" id="GO:0016567">
    <property type="term" value="P:protein ubiquitination"/>
    <property type="evidence" value="ECO:0007669"/>
    <property type="project" value="UniProtKB-UniRule"/>
</dbReference>
<feature type="domain" description="SKP1 component POZ" evidence="6">
    <location>
        <begin position="6"/>
        <end position="64"/>
    </location>
</feature>
<organism evidence="7 8">
    <name type="scientific">Capsicum annuum</name>
    <name type="common">Capsicum pepper</name>
    <dbReference type="NCBI Taxonomy" id="4072"/>
    <lineage>
        <taxon>Eukaryota</taxon>
        <taxon>Viridiplantae</taxon>
        <taxon>Streptophyta</taxon>
        <taxon>Embryophyta</taxon>
        <taxon>Tracheophyta</taxon>
        <taxon>Spermatophyta</taxon>
        <taxon>Magnoliopsida</taxon>
        <taxon>eudicotyledons</taxon>
        <taxon>Gunneridae</taxon>
        <taxon>Pentapetalae</taxon>
        <taxon>asterids</taxon>
        <taxon>lamiids</taxon>
        <taxon>Solanales</taxon>
        <taxon>Solanaceae</taxon>
        <taxon>Solanoideae</taxon>
        <taxon>Capsiceae</taxon>
        <taxon>Capsicum</taxon>
    </lineage>
</organism>
<dbReference type="GO" id="GO:0005634">
    <property type="term" value="C:nucleus"/>
    <property type="evidence" value="ECO:0000318"/>
    <property type="project" value="GO_Central"/>
</dbReference>
<evidence type="ECO:0000259" key="6">
    <source>
        <dbReference type="Pfam" id="PF03931"/>
    </source>
</evidence>
<sequence length="151" mass="17227">MSSTKLLTLKTSDGEKFIVKEALAVRSQAIKNMVEDGCISNVIPLPNVHSKIMAKVIEYWKKHSAEEGVSKDQLKDFDKDFLQVHHSVLHDLILAANYLNDKELLDITCQEAADRIKGKTPEEIRKEFDIKNDFEPGEEEQIRQENAWAFG</sequence>
<name>A0A1U8FSC1_CAPAN</name>
<evidence type="ECO:0000256" key="1">
    <source>
        <dbReference type="ARBA" id="ARBA00004906"/>
    </source>
</evidence>
<comment type="similarity">
    <text evidence="2 4">Belongs to the SKP1 family.</text>
</comment>
<evidence type="ECO:0000256" key="2">
    <source>
        <dbReference type="ARBA" id="ARBA00009993"/>
    </source>
</evidence>
<dbReference type="InterPro" id="IPR011333">
    <property type="entry name" value="SKP1/BTB/POZ_sf"/>
</dbReference>
<dbReference type="InterPro" id="IPR016073">
    <property type="entry name" value="Skp1_comp_POZ"/>
</dbReference>
<dbReference type="KEGG" id="cann:107861229"/>
<comment type="caution">
    <text evidence="7">The sequence shown here is derived from an EMBL/GenBank/DDBJ whole genome shotgun (WGS) entry which is preliminary data.</text>
</comment>
<protein>
    <recommendedName>
        <fullName evidence="4">SKP1-like protein</fullName>
    </recommendedName>
</protein>
<dbReference type="SUPFAM" id="SSF54695">
    <property type="entry name" value="POZ domain"/>
    <property type="match status" value="1"/>
</dbReference>
<dbReference type="PANTHER" id="PTHR11165">
    <property type="entry name" value="SKP1"/>
    <property type="match status" value="1"/>
</dbReference>
<dbReference type="InterPro" id="IPR036296">
    <property type="entry name" value="SKP1-like_dim_sf"/>
</dbReference>
<comment type="subunit">
    <text evidence="4">Part of a SCF (SKP1-cullin-F-box) protein ligase complex.</text>
</comment>
<evidence type="ECO:0000313" key="7">
    <source>
        <dbReference type="EMBL" id="PHT90588.1"/>
    </source>
</evidence>
<dbReference type="GO" id="GO:0005737">
    <property type="term" value="C:cytoplasm"/>
    <property type="evidence" value="ECO:0000318"/>
    <property type="project" value="GO_Central"/>
</dbReference>
<comment type="function">
    <text evidence="4">Involved in ubiquitination and subsequent proteasomal degradation of target proteins. Together with CUL1, RBX1 and a F-box protein, it forms a SCF E3 ubiquitin ligase complex. The functional specificity of this complex depends on the type of F-box protein. In the SCF complex, it serves as an adapter that links the F-box protein to CUL1.</text>
</comment>
<dbReference type="GO" id="GO:0009867">
    <property type="term" value="P:jasmonic acid mediated signaling pathway"/>
    <property type="evidence" value="ECO:0007669"/>
    <property type="project" value="UniProtKB-ARBA"/>
</dbReference>
<dbReference type="EMBL" id="AYRZ02000002">
    <property type="protein sequence ID" value="PHT90588.1"/>
    <property type="molecule type" value="Genomic_DNA"/>
</dbReference>
<evidence type="ECO:0000259" key="5">
    <source>
        <dbReference type="Pfam" id="PF01466"/>
    </source>
</evidence>
<dbReference type="Gramene" id="PHT90588">
    <property type="protein sequence ID" value="PHT90588"/>
    <property type="gene ID" value="T459_05701"/>
</dbReference>
<dbReference type="CDD" id="cd18322">
    <property type="entry name" value="BTB_POZ_SKP1"/>
    <property type="match status" value="1"/>
</dbReference>
<dbReference type="InterPro" id="IPR001232">
    <property type="entry name" value="SKP1-like"/>
</dbReference>
<evidence type="ECO:0000256" key="4">
    <source>
        <dbReference type="PIRNR" id="PIRNR028729"/>
    </source>
</evidence>
<dbReference type="GO" id="GO:0031146">
    <property type="term" value="P:SCF-dependent proteasomal ubiquitin-dependent protein catabolic process"/>
    <property type="evidence" value="ECO:0000318"/>
    <property type="project" value="GO_Central"/>
</dbReference>
<feature type="domain" description="SKP1 component dimerisation" evidence="5">
    <location>
        <begin position="102"/>
        <end position="149"/>
    </location>
</feature>
<dbReference type="SUPFAM" id="SSF81382">
    <property type="entry name" value="Skp1 dimerisation domain-like"/>
    <property type="match status" value="1"/>
</dbReference>
<dbReference type="SMR" id="A0A1U8FSC1"/>
<reference evidence="7 8" key="1">
    <citation type="journal article" date="2014" name="Nat. Genet.">
        <title>Genome sequence of the hot pepper provides insights into the evolution of pungency in Capsicum species.</title>
        <authorList>
            <person name="Kim S."/>
            <person name="Park M."/>
            <person name="Yeom S.I."/>
            <person name="Kim Y.M."/>
            <person name="Lee J.M."/>
            <person name="Lee H.A."/>
            <person name="Seo E."/>
            <person name="Choi J."/>
            <person name="Cheong K."/>
            <person name="Kim K.T."/>
            <person name="Jung K."/>
            <person name="Lee G.W."/>
            <person name="Oh S.K."/>
            <person name="Bae C."/>
            <person name="Kim S.B."/>
            <person name="Lee H.Y."/>
            <person name="Kim S.Y."/>
            <person name="Kim M.S."/>
            <person name="Kang B.C."/>
            <person name="Jo Y.D."/>
            <person name="Yang H.B."/>
            <person name="Jeong H.J."/>
            <person name="Kang W.H."/>
            <person name="Kwon J.K."/>
            <person name="Shin C."/>
            <person name="Lim J.Y."/>
            <person name="Park J.H."/>
            <person name="Huh J.H."/>
            <person name="Kim J.S."/>
            <person name="Kim B.D."/>
            <person name="Cohen O."/>
            <person name="Paran I."/>
            <person name="Suh M.C."/>
            <person name="Lee S.B."/>
            <person name="Kim Y.K."/>
            <person name="Shin Y."/>
            <person name="Noh S.J."/>
            <person name="Park J."/>
            <person name="Seo Y.S."/>
            <person name="Kwon S.Y."/>
            <person name="Kim H.A."/>
            <person name="Park J.M."/>
            <person name="Kim H.J."/>
            <person name="Choi S.B."/>
            <person name="Bosland P.W."/>
            <person name="Reeves G."/>
            <person name="Jo S.H."/>
            <person name="Lee B.W."/>
            <person name="Cho H.T."/>
            <person name="Choi H.S."/>
            <person name="Lee M.S."/>
            <person name="Yu Y."/>
            <person name="Do Choi Y."/>
            <person name="Park B.S."/>
            <person name="van Deynze A."/>
            <person name="Ashrafi H."/>
            <person name="Hill T."/>
            <person name="Kim W.T."/>
            <person name="Pai H.S."/>
            <person name="Ahn H.K."/>
            <person name="Yeam I."/>
            <person name="Giovannoni J.J."/>
            <person name="Rose J.K."/>
            <person name="Sorensen I."/>
            <person name="Lee S.J."/>
            <person name="Kim R.W."/>
            <person name="Choi I.Y."/>
            <person name="Choi B.S."/>
            <person name="Lim J.S."/>
            <person name="Lee Y.H."/>
            <person name="Choi D."/>
        </authorList>
    </citation>
    <scope>NUCLEOTIDE SEQUENCE [LARGE SCALE GENOMIC DNA]</scope>
    <source>
        <strain evidence="8">cv. CM334</strain>
    </source>
</reference>
<keyword evidence="3 4" id="KW-0833">Ubl conjugation pathway</keyword>
<dbReference type="SMART" id="SM00512">
    <property type="entry name" value="Skp1"/>
    <property type="match status" value="1"/>
</dbReference>
<dbReference type="InterPro" id="IPR016897">
    <property type="entry name" value="SKP1"/>
</dbReference>
<dbReference type="STRING" id="4072.A0A1U8FSC1"/>
<comment type="pathway">
    <text evidence="1 4">Protein modification; protein ubiquitination.</text>
</comment>